<dbReference type="Gene3D" id="4.10.240.10">
    <property type="entry name" value="Zn(2)-C6 fungal-type DNA-binding domain"/>
    <property type="match status" value="1"/>
</dbReference>
<organism evidence="5 6">
    <name type="scientific">Ophiocordyceps australis</name>
    <dbReference type="NCBI Taxonomy" id="1399860"/>
    <lineage>
        <taxon>Eukaryota</taxon>
        <taxon>Fungi</taxon>
        <taxon>Dikarya</taxon>
        <taxon>Ascomycota</taxon>
        <taxon>Pezizomycotina</taxon>
        <taxon>Sordariomycetes</taxon>
        <taxon>Hypocreomycetidae</taxon>
        <taxon>Hypocreales</taxon>
        <taxon>Ophiocordycipitaceae</taxon>
        <taxon>Ophiocordyceps</taxon>
    </lineage>
</organism>
<name>A0A2C5XSK5_9HYPO</name>
<evidence type="ECO:0000256" key="2">
    <source>
        <dbReference type="ARBA" id="ARBA00023242"/>
    </source>
</evidence>
<proteinExistence type="predicted"/>
<dbReference type="STRING" id="1399860.A0A2C5XSK5"/>
<evidence type="ECO:0000313" key="5">
    <source>
        <dbReference type="EMBL" id="PHH59447.1"/>
    </source>
</evidence>
<protein>
    <recommendedName>
        <fullName evidence="4">Zn(2)-C6 fungal-type domain-containing protein</fullName>
    </recommendedName>
</protein>
<gene>
    <name evidence="5" type="ORF">CDD81_3177</name>
</gene>
<dbReference type="OrthoDB" id="426882at2759"/>
<feature type="coiled-coil region" evidence="3">
    <location>
        <begin position="77"/>
        <end position="104"/>
    </location>
</feature>
<keyword evidence="6" id="KW-1185">Reference proteome</keyword>
<dbReference type="PROSITE" id="PS50048">
    <property type="entry name" value="ZN2_CY6_FUNGAL_2"/>
    <property type="match status" value="1"/>
</dbReference>
<evidence type="ECO:0000256" key="3">
    <source>
        <dbReference type="SAM" id="Coils"/>
    </source>
</evidence>
<dbReference type="InterPro" id="IPR036864">
    <property type="entry name" value="Zn2-C6_fun-type_DNA-bd_sf"/>
</dbReference>
<sequence>MSQNSNPAPRAILPAAPTPVILTDFSNIPPGANSREGNVPNSACQACRIRKCKCSREQPCEYCRSNEIECIYNNNNNNSSKSELKNLKEKHEKLQKKHDTYQDFFAALKNLSSDAGSEVLKQIRQGADVESVVRLIHSGDLVQQTLLVPESRLRHNLPRVPMMPSRLQTADNDYLNCIVFDAVFPNNQSPGAPIHVSESLQRYQTLYLRPFHTARIVEPRLERIKLSKWTTVSANDSILRSLLHDYLLHQYPTFPVFQKDIFLDAAEAGDHDLCSSLLVNALLANACQCHEKFAPCHESEEAESLGSRFLAEARRLLHMSGDVSSLPALQGCMLLHTALSSRSMNHVGYPFFSRAMSMANKLGLFTEHGQSKSKMQVARHFSAWCLFCWQA</sequence>
<comment type="caution">
    <text evidence="5">The sequence shown here is derived from an EMBL/GenBank/DDBJ whole genome shotgun (WGS) entry which is preliminary data.</text>
</comment>
<keyword evidence="3" id="KW-0175">Coiled coil</keyword>
<dbReference type="SUPFAM" id="SSF57701">
    <property type="entry name" value="Zn2/Cys6 DNA-binding domain"/>
    <property type="match status" value="1"/>
</dbReference>
<keyword evidence="2" id="KW-0539">Nucleus</keyword>
<dbReference type="CDD" id="cd12148">
    <property type="entry name" value="fungal_TF_MHR"/>
    <property type="match status" value="1"/>
</dbReference>
<dbReference type="CDD" id="cd00067">
    <property type="entry name" value="GAL4"/>
    <property type="match status" value="1"/>
</dbReference>
<reference evidence="5 6" key="1">
    <citation type="submission" date="2017-06" db="EMBL/GenBank/DDBJ databases">
        <title>Ant-infecting Ophiocordyceps genomes reveal a high diversity of potential behavioral manipulation genes and a possible major role for enterotoxins.</title>
        <authorList>
            <person name="De Bekker C."/>
            <person name="Evans H.C."/>
            <person name="Brachmann A."/>
            <person name="Hughes D.P."/>
        </authorList>
    </citation>
    <scope>NUCLEOTIDE SEQUENCE [LARGE SCALE GENOMIC DNA]</scope>
    <source>
        <strain evidence="5 6">Map64</strain>
    </source>
</reference>
<dbReference type="PANTHER" id="PTHR47256:SF1">
    <property type="entry name" value="ZN(II)2CYS6 TRANSCRIPTION FACTOR (EUROFUNG)"/>
    <property type="match status" value="1"/>
</dbReference>
<dbReference type="AlphaFoldDB" id="A0A2C5XSK5"/>
<accession>A0A2C5XSK5</accession>
<feature type="domain" description="Zn(2)-C6 fungal-type" evidence="4">
    <location>
        <begin position="43"/>
        <end position="72"/>
    </location>
</feature>
<evidence type="ECO:0000313" key="6">
    <source>
        <dbReference type="Proteomes" id="UP000226192"/>
    </source>
</evidence>
<dbReference type="InterPro" id="IPR053187">
    <property type="entry name" value="Notoamide_regulator"/>
</dbReference>
<evidence type="ECO:0000256" key="1">
    <source>
        <dbReference type="ARBA" id="ARBA00022723"/>
    </source>
</evidence>
<dbReference type="InterPro" id="IPR007219">
    <property type="entry name" value="XnlR_reg_dom"/>
</dbReference>
<keyword evidence="1" id="KW-0479">Metal-binding</keyword>
<dbReference type="Pfam" id="PF00172">
    <property type="entry name" value="Zn_clus"/>
    <property type="match status" value="1"/>
</dbReference>
<dbReference type="GO" id="GO:0006351">
    <property type="term" value="P:DNA-templated transcription"/>
    <property type="evidence" value="ECO:0007669"/>
    <property type="project" value="InterPro"/>
</dbReference>
<dbReference type="PROSITE" id="PS00463">
    <property type="entry name" value="ZN2_CY6_FUNGAL_1"/>
    <property type="match status" value="1"/>
</dbReference>
<dbReference type="InterPro" id="IPR001138">
    <property type="entry name" value="Zn2Cys6_DnaBD"/>
</dbReference>
<dbReference type="Proteomes" id="UP000226192">
    <property type="component" value="Unassembled WGS sequence"/>
</dbReference>
<dbReference type="GO" id="GO:0008270">
    <property type="term" value="F:zinc ion binding"/>
    <property type="evidence" value="ECO:0007669"/>
    <property type="project" value="InterPro"/>
</dbReference>
<dbReference type="SMART" id="SM00066">
    <property type="entry name" value="GAL4"/>
    <property type="match status" value="1"/>
</dbReference>
<dbReference type="GO" id="GO:0003677">
    <property type="term" value="F:DNA binding"/>
    <property type="evidence" value="ECO:0007669"/>
    <property type="project" value="InterPro"/>
</dbReference>
<dbReference type="Pfam" id="PF04082">
    <property type="entry name" value="Fungal_trans"/>
    <property type="match status" value="1"/>
</dbReference>
<evidence type="ECO:0000259" key="4">
    <source>
        <dbReference type="PROSITE" id="PS50048"/>
    </source>
</evidence>
<dbReference type="EMBL" id="NJET01000205">
    <property type="protein sequence ID" value="PHH59447.1"/>
    <property type="molecule type" value="Genomic_DNA"/>
</dbReference>
<dbReference type="GO" id="GO:0000981">
    <property type="term" value="F:DNA-binding transcription factor activity, RNA polymerase II-specific"/>
    <property type="evidence" value="ECO:0007669"/>
    <property type="project" value="InterPro"/>
</dbReference>
<dbReference type="PANTHER" id="PTHR47256">
    <property type="entry name" value="ZN(II)2CYS6 TRANSCRIPTION FACTOR (EUROFUNG)-RELATED"/>
    <property type="match status" value="1"/>
</dbReference>